<feature type="transmembrane region" description="Helical" evidence="11">
    <location>
        <begin position="165"/>
        <end position="183"/>
    </location>
</feature>
<keyword evidence="4 11" id="KW-0808">Transferase</keyword>
<dbReference type="PANTHER" id="PTHR30474:SF1">
    <property type="entry name" value="PEPTIDOGLYCAN GLYCOSYLTRANSFERASE MRDB"/>
    <property type="match status" value="1"/>
</dbReference>
<keyword evidence="13" id="KW-1185">Reference proteome</keyword>
<dbReference type="GO" id="GO:0009252">
    <property type="term" value="P:peptidoglycan biosynthetic process"/>
    <property type="evidence" value="ECO:0007669"/>
    <property type="project" value="UniProtKB-UniRule"/>
</dbReference>
<reference evidence="12" key="2">
    <citation type="submission" date="2021-04" db="EMBL/GenBank/DDBJ databases">
        <authorList>
            <person name="Dong X."/>
        </authorList>
    </citation>
    <scope>NUCLEOTIDE SEQUENCE</scope>
    <source>
        <strain evidence="12">ZWT</strain>
    </source>
</reference>
<dbReference type="InterPro" id="IPR011923">
    <property type="entry name" value="RodA/MrdB"/>
</dbReference>
<organism evidence="12 13">
    <name type="scientific">Oceanirhabdus seepicola</name>
    <dbReference type="NCBI Taxonomy" id="2828781"/>
    <lineage>
        <taxon>Bacteria</taxon>
        <taxon>Bacillati</taxon>
        <taxon>Bacillota</taxon>
        <taxon>Clostridia</taxon>
        <taxon>Eubacteriales</taxon>
        <taxon>Clostridiaceae</taxon>
        <taxon>Oceanirhabdus</taxon>
    </lineage>
</organism>
<keyword evidence="7 11" id="KW-0573">Peptidoglycan synthesis</keyword>
<keyword evidence="5 11" id="KW-0812">Transmembrane</keyword>
<dbReference type="PANTHER" id="PTHR30474">
    <property type="entry name" value="CELL CYCLE PROTEIN"/>
    <property type="match status" value="1"/>
</dbReference>
<sequence length="371" mass="41254">MLHKLNIRINKKLFRYLSYDVLIVCSMLVLFGAINIYSDTKRYAGIQYFKLQMSWLVIGLIAVGFIILIDYMVIANYAPLIYWSSIILLIINQFIGDTVNGATGWISIGSRAIQPSEFAKLALIIMLAKKLDDMEGKINNLKNFLTICFYAFIPMAIILKQPDMGMTMVCFFTVLGIVFIAGLDLRVIVGGLTGVIGLIVVIWNSPLMKPYWKGRLVAFINPEAYSKDYSFQLKQSLIGIGSGGASGLGYGNGSQYMFVPESHTDFIFAVIGEEWGLMGAIFILLLYGYLIVRFIHISKKSKDIFGKIICIGITASFLFSIFQNMGMTIGLMPITGITLPLLSYGGSSMLTNFIGIGLVLNIGMRRKKINF</sequence>
<keyword evidence="10 11" id="KW-0961">Cell wall biogenesis/degradation</keyword>
<proteinExistence type="inferred from homology"/>
<dbReference type="EMBL" id="JAGSOJ010000002">
    <property type="protein sequence ID" value="MCM1990722.1"/>
    <property type="molecule type" value="Genomic_DNA"/>
</dbReference>
<dbReference type="GO" id="GO:0008955">
    <property type="term" value="F:peptidoglycan glycosyltransferase activity"/>
    <property type="evidence" value="ECO:0007669"/>
    <property type="project" value="UniProtKB-UniRule"/>
</dbReference>
<evidence type="ECO:0000256" key="1">
    <source>
        <dbReference type="ARBA" id="ARBA00004141"/>
    </source>
</evidence>
<comment type="caution">
    <text evidence="12">The sequence shown here is derived from an EMBL/GenBank/DDBJ whole genome shotgun (WGS) entry which is preliminary data.</text>
</comment>
<evidence type="ECO:0000256" key="11">
    <source>
        <dbReference type="HAMAP-Rule" id="MF_02079"/>
    </source>
</evidence>
<dbReference type="PROSITE" id="PS00428">
    <property type="entry name" value="FTSW_RODA_SPOVE"/>
    <property type="match status" value="1"/>
</dbReference>
<dbReference type="GO" id="GO:0032153">
    <property type="term" value="C:cell division site"/>
    <property type="evidence" value="ECO:0007669"/>
    <property type="project" value="TreeGrafter"/>
</dbReference>
<dbReference type="NCBIfam" id="TIGR02210">
    <property type="entry name" value="rodA_shape"/>
    <property type="match status" value="1"/>
</dbReference>
<gene>
    <name evidence="11 12" type="primary">rodA</name>
    <name evidence="12" type="ORF">KDK92_13405</name>
</gene>
<dbReference type="GO" id="GO:0015648">
    <property type="term" value="F:lipid-linked peptidoglycan transporter activity"/>
    <property type="evidence" value="ECO:0007669"/>
    <property type="project" value="TreeGrafter"/>
</dbReference>
<feature type="transmembrane region" description="Helical" evidence="11">
    <location>
        <begin position="21"/>
        <end position="38"/>
    </location>
</feature>
<dbReference type="Pfam" id="PF01098">
    <property type="entry name" value="FTSW_RODA_SPOVE"/>
    <property type="match status" value="1"/>
</dbReference>
<evidence type="ECO:0000256" key="10">
    <source>
        <dbReference type="ARBA" id="ARBA00023316"/>
    </source>
</evidence>
<dbReference type="AlphaFoldDB" id="A0A9J6P1R8"/>
<dbReference type="GO" id="GO:0008360">
    <property type="term" value="P:regulation of cell shape"/>
    <property type="evidence" value="ECO:0007669"/>
    <property type="project" value="UniProtKB-KW"/>
</dbReference>
<protein>
    <recommendedName>
        <fullName evidence="11">Peptidoglycan glycosyltransferase RodA</fullName>
        <shortName evidence="11">PGT</shortName>
        <ecNumber evidence="11">2.4.99.28</ecNumber>
    </recommendedName>
    <alternativeName>
        <fullName evidence="11">Cell elongation protein RodA</fullName>
    </alternativeName>
    <alternativeName>
        <fullName evidence="11">Cell wall polymerase</fullName>
    </alternativeName>
    <alternativeName>
        <fullName evidence="11">Peptidoglycan polymerase</fullName>
        <shortName evidence="11">PG polymerase</shortName>
    </alternativeName>
</protein>
<keyword evidence="8 11" id="KW-1133">Transmembrane helix</keyword>
<dbReference type="Proteomes" id="UP001056429">
    <property type="component" value="Unassembled WGS sequence"/>
</dbReference>
<dbReference type="HAMAP" id="MF_02079">
    <property type="entry name" value="PGT_RodA"/>
    <property type="match status" value="1"/>
</dbReference>
<reference evidence="12" key="1">
    <citation type="journal article" date="2021" name="mSystems">
        <title>Bacteria and Archaea Synergistically Convert Glycine Betaine to Biogenic Methane in the Formosa Cold Seep of the South China Sea.</title>
        <authorList>
            <person name="Li L."/>
            <person name="Zhang W."/>
            <person name="Zhang S."/>
            <person name="Song L."/>
            <person name="Sun Q."/>
            <person name="Zhang H."/>
            <person name="Xiang H."/>
            <person name="Dong X."/>
        </authorList>
    </citation>
    <scope>NUCLEOTIDE SEQUENCE</scope>
    <source>
        <strain evidence="12">ZWT</strain>
    </source>
</reference>
<dbReference type="EC" id="2.4.99.28" evidence="11"/>
<comment type="function">
    <text evidence="11">Peptidoglycan polymerase that is essential for cell wall elongation.</text>
</comment>
<feature type="transmembrane region" description="Helical" evidence="11">
    <location>
        <begin position="304"/>
        <end position="322"/>
    </location>
</feature>
<dbReference type="InterPro" id="IPR001182">
    <property type="entry name" value="FtsW/RodA"/>
</dbReference>
<dbReference type="RefSeq" id="WP_250859814.1">
    <property type="nucleotide sequence ID" value="NZ_JAGSOJ010000002.1"/>
</dbReference>
<evidence type="ECO:0000256" key="5">
    <source>
        <dbReference type="ARBA" id="ARBA00022692"/>
    </source>
</evidence>
<dbReference type="GO" id="GO:0005886">
    <property type="term" value="C:plasma membrane"/>
    <property type="evidence" value="ECO:0007669"/>
    <property type="project" value="UniProtKB-SubCell"/>
</dbReference>
<comment type="subcellular location">
    <subcellularLocation>
        <location evidence="11">Cell membrane</location>
        <topology evidence="11">Multi-pass membrane protein</topology>
    </subcellularLocation>
    <subcellularLocation>
        <location evidence="1">Membrane</location>
        <topology evidence="1">Multi-pass membrane protein</topology>
    </subcellularLocation>
</comment>
<evidence type="ECO:0000313" key="12">
    <source>
        <dbReference type="EMBL" id="MCM1990722.1"/>
    </source>
</evidence>
<feature type="transmembrane region" description="Helical" evidence="11">
    <location>
        <begin position="140"/>
        <end position="159"/>
    </location>
</feature>
<evidence type="ECO:0000256" key="7">
    <source>
        <dbReference type="ARBA" id="ARBA00022984"/>
    </source>
</evidence>
<feature type="transmembrane region" description="Helical" evidence="11">
    <location>
        <begin position="266"/>
        <end position="292"/>
    </location>
</feature>
<keyword evidence="9 11" id="KW-0472">Membrane</keyword>
<evidence type="ECO:0000313" key="13">
    <source>
        <dbReference type="Proteomes" id="UP001056429"/>
    </source>
</evidence>
<comment type="catalytic activity">
    <reaction evidence="11">
        <text>[GlcNAc-(1-&gt;4)-Mur2Ac(oyl-L-Ala-gamma-D-Glu-L-Lys-D-Ala-D-Ala)](n)-di-trans,octa-cis-undecaprenyl diphosphate + beta-D-GlcNAc-(1-&gt;4)-Mur2Ac(oyl-L-Ala-gamma-D-Glu-L-Lys-D-Ala-D-Ala)-di-trans,octa-cis-undecaprenyl diphosphate = [GlcNAc-(1-&gt;4)-Mur2Ac(oyl-L-Ala-gamma-D-Glu-L-Lys-D-Ala-D-Ala)](n+1)-di-trans,octa-cis-undecaprenyl diphosphate + di-trans,octa-cis-undecaprenyl diphosphate + H(+)</text>
        <dbReference type="Rhea" id="RHEA:23708"/>
        <dbReference type="Rhea" id="RHEA-COMP:9602"/>
        <dbReference type="Rhea" id="RHEA-COMP:9603"/>
        <dbReference type="ChEBI" id="CHEBI:15378"/>
        <dbReference type="ChEBI" id="CHEBI:58405"/>
        <dbReference type="ChEBI" id="CHEBI:60033"/>
        <dbReference type="ChEBI" id="CHEBI:78435"/>
        <dbReference type="EC" id="2.4.99.28"/>
    </reaction>
</comment>
<dbReference type="GO" id="GO:0071555">
    <property type="term" value="P:cell wall organization"/>
    <property type="evidence" value="ECO:0007669"/>
    <property type="project" value="UniProtKB-KW"/>
</dbReference>
<dbReference type="InterPro" id="IPR018365">
    <property type="entry name" value="Cell_cycle_FtsW-rel_CS"/>
</dbReference>
<dbReference type="GO" id="GO:0051301">
    <property type="term" value="P:cell division"/>
    <property type="evidence" value="ECO:0007669"/>
    <property type="project" value="InterPro"/>
</dbReference>
<evidence type="ECO:0000256" key="9">
    <source>
        <dbReference type="ARBA" id="ARBA00023136"/>
    </source>
</evidence>
<evidence type="ECO:0000256" key="6">
    <source>
        <dbReference type="ARBA" id="ARBA00022960"/>
    </source>
</evidence>
<evidence type="ECO:0000256" key="3">
    <source>
        <dbReference type="ARBA" id="ARBA00022676"/>
    </source>
</evidence>
<comment type="pathway">
    <text evidence="11">Cell wall biogenesis; peptidoglycan biosynthesis.</text>
</comment>
<keyword evidence="3 11" id="KW-0328">Glycosyltransferase</keyword>
<evidence type="ECO:0000256" key="8">
    <source>
        <dbReference type="ARBA" id="ARBA00022989"/>
    </source>
</evidence>
<accession>A0A9J6P1R8</accession>
<evidence type="ECO:0000256" key="2">
    <source>
        <dbReference type="ARBA" id="ARBA00022475"/>
    </source>
</evidence>
<evidence type="ECO:0000256" key="4">
    <source>
        <dbReference type="ARBA" id="ARBA00022679"/>
    </source>
</evidence>
<feature type="transmembrane region" description="Helical" evidence="11">
    <location>
        <begin position="342"/>
        <end position="363"/>
    </location>
</feature>
<keyword evidence="6 11" id="KW-0133">Cell shape</keyword>
<comment type="similarity">
    <text evidence="11">Belongs to the SEDS family. MrdB/RodA subfamily.</text>
</comment>
<feature type="transmembrane region" description="Helical" evidence="11">
    <location>
        <begin position="188"/>
        <end position="206"/>
    </location>
</feature>
<keyword evidence="2 11" id="KW-1003">Cell membrane</keyword>
<feature type="transmembrane region" description="Helical" evidence="11">
    <location>
        <begin position="53"/>
        <end position="73"/>
    </location>
</feature>
<name>A0A9J6P1R8_9CLOT</name>